<dbReference type="EMBL" id="JAZBJZ010000005">
    <property type="protein sequence ID" value="MEE3715566.1"/>
    <property type="molecule type" value="Genomic_DNA"/>
</dbReference>
<dbReference type="SUPFAM" id="SSF56042">
    <property type="entry name" value="PurM C-terminal domain-like"/>
    <property type="match status" value="1"/>
</dbReference>
<dbReference type="GO" id="GO:0009228">
    <property type="term" value="P:thiamine biosynthetic process"/>
    <property type="evidence" value="ECO:0007669"/>
    <property type="project" value="UniProtKB-KW"/>
</dbReference>
<feature type="binding site" evidence="1">
    <location>
        <begin position="122"/>
        <end position="123"/>
    </location>
    <ligand>
        <name>ATP</name>
        <dbReference type="ChEBI" id="CHEBI:30616"/>
    </ligand>
</feature>
<keyword evidence="1" id="KW-0784">Thiamine biosynthesis</keyword>
<feature type="domain" description="PurM-like N-terminal" evidence="2">
    <location>
        <begin position="26"/>
        <end position="140"/>
    </location>
</feature>
<dbReference type="Pfam" id="PF00586">
    <property type="entry name" value="AIRS"/>
    <property type="match status" value="1"/>
</dbReference>
<keyword evidence="1" id="KW-0547">Nucleotide-binding</keyword>
<reference evidence="4" key="1">
    <citation type="submission" date="2024-01" db="EMBL/GenBank/DDBJ databases">
        <title>Bank of Algae and Cyanobacteria of the Azores (BACA) strain genomes.</title>
        <authorList>
            <person name="Luz R."/>
            <person name="Cordeiro R."/>
            <person name="Fonseca A."/>
            <person name="Goncalves V."/>
        </authorList>
    </citation>
    <scope>NUCLEOTIDE SEQUENCE</scope>
    <source>
        <strain evidence="4">BACA0141</strain>
    </source>
</reference>
<dbReference type="HAMAP" id="MF_02128">
    <property type="entry name" value="TMP_kinase"/>
    <property type="match status" value="1"/>
</dbReference>
<keyword evidence="5" id="KW-1185">Reference proteome</keyword>
<feature type="binding site" evidence="1">
    <location>
        <position position="285"/>
    </location>
    <ligand>
        <name>substrate</name>
    </ligand>
</feature>
<evidence type="ECO:0000259" key="3">
    <source>
        <dbReference type="Pfam" id="PF02769"/>
    </source>
</evidence>
<feature type="binding site" evidence="1">
    <location>
        <position position="75"/>
    </location>
    <ligand>
        <name>Mg(2+)</name>
        <dbReference type="ChEBI" id="CHEBI:18420"/>
        <label>4</label>
    </ligand>
</feature>
<feature type="binding site" evidence="1">
    <location>
        <position position="237"/>
    </location>
    <ligand>
        <name>ATP</name>
        <dbReference type="ChEBI" id="CHEBI:30616"/>
    </ligand>
</feature>
<name>A0AAW9PYE7_9CYAN</name>
<feature type="binding site" evidence="1">
    <location>
        <position position="45"/>
    </location>
    <ligand>
        <name>Mg(2+)</name>
        <dbReference type="ChEBI" id="CHEBI:18420"/>
        <label>1</label>
    </ligand>
</feature>
<dbReference type="SUPFAM" id="SSF55326">
    <property type="entry name" value="PurM N-terminal domain-like"/>
    <property type="match status" value="1"/>
</dbReference>
<evidence type="ECO:0000313" key="4">
    <source>
        <dbReference type="EMBL" id="MEE3715566.1"/>
    </source>
</evidence>
<evidence type="ECO:0000259" key="2">
    <source>
        <dbReference type="Pfam" id="PF00586"/>
    </source>
</evidence>
<feature type="domain" description="PurM-like C-terminal" evidence="3">
    <location>
        <begin position="232"/>
        <end position="320"/>
    </location>
</feature>
<organism evidence="4 5">
    <name type="scientific">Tumidithrix elongata BACA0141</name>
    <dbReference type="NCBI Taxonomy" id="2716417"/>
    <lineage>
        <taxon>Bacteria</taxon>
        <taxon>Bacillati</taxon>
        <taxon>Cyanobacteriota</taxon>
        <taxon>Cyanophyceae</taxon>
        <taxon>Pseudanabaenales</taxon>
        <taxon>Pseudanabaenaceae</taxon>
        <taxon>Tumidithrix</taxon>
        <taxon>Tumidithrix elongata</taxon>
    </lineage>
</organism>
<dbReference type="InterPro" id="IPR036921">
    <property type="entry name" value="PurM-like_N_sf"/>
</dbReference>
<comment type="function">
    <text evidence="1">Catalyzes the ATP-dependent phosphorylation of thiamine-monophosphate (TMP) to form thiamine-pyrophosphate (TPP), the active form of vitamin B1.</text>
</comment>
<dbReference type="EC" id="2.7.4.16" evidence="1"/>
<keyword evidence="1" id="KW-0460">Magnesium</keyword>
<comment type="catalytic activity">
    <reaction evidence="1">
        <text>thiamine phosphate + ATP = thiamine diphosphate + ADP</text>
        <dbReference type="Rhea" id="RHEA:15913"/>
        <dbReference type="ChEBI" id="CHEBI:30616"/>
        <dbReference type="ChEBI" id="CHEBI:37575"/>
        <dbReference type="ChEBI" id="CHEBI:58937"/>
        <dbReference type="ChEBI" id="CHEBI:456216"/>
        <dbReference type="EC" id="2.7.4.16"/>
    </reaction>
</comment>
<dbReference type="Proteomes" id="UP001333818">
    <property type="component" value="Unassembled WGS sequence"/>
</dbReference>
<dbReference type="PANTHER" id="PTHR30270">
    <property type="entry name" value="THIAMINE-MONOPHOSPHATE KINASE"/>
    <property type="match status" value="1"/>
</dbReference>
<dbReference type="NCBIfam" id="TIGR01379">
    <property type="entry name" value="thiL"/>
    <property type="match status" value="1"/>
</dbReference>
<dbReference type="GO" id="GO:0009229">
    <property type="term" value="P:thiamine diphosphate biosynthetic process"/>
    <property type="evidence" value="ECO:0007669"/>
    <property type="project" value="UniProtKB-UniRule"/>
</dbReference>
<comment type="similarity">
    <text evidence="1">Belongs to the thiamine-monophosphate kinase family.</text>
</comment>
<feature type="binding site" evidence="1">
    <location>
        <position position="148"/>
    </location>
    <ligand>
        <name>ATP</name>
        <dbReference type="ChEBI" id="CHEBI:30616"/>
    </ligand>
</feature>
<dbReference type="Gene3D" id="3.90.650.10">
    <property type="entry name" value="PurM-like C-terminal domain"/>
    <property type="match status" value="1"/>
</dbReference>
<dbReference type="GO" id="GO:0000287">
    <property type="term" value="F:magnesium ion binding"/>
    <property type="evidence" value="ECO:0007669"/>
    <property type="project" value="UniProtKB-UniRule"/>
</dbReference>
<feature type="binding site" evidence="1">
    <location>
        <position position="28"/>
    </location>
    <ligand>
        <name>Mg(2+)</name>
        <dbReference type="ChEBI" id="CHEBI:18420"/>
        <label>3</label>
    </ligand>
</feature>
<evidence type="ECO:0000313" key="5">
    <source>
        <dbReference type="Proteomes" id="UP001333818"/>
    </source>
</evidence>
<feature type="binding site" evidence="1">
    <location>
        <position position="123"/>
    </location>
    <ligand>
        <name>Mg(2+)</name>
        <dbReference type="ChEBI" id="CHEBI:18420"/>
        <label>1</label>
    </ligand>
</feature>
<dbReference type="InterPro" id="IPR010918">
    <property type="entry name" value="PurM-like_C_dom"/>
</dbReference>
<dbReference type="InterPro" id="IPR016188">
    <property type="entry name" value="PurM-like_N"/>
</dbReference>
<feature type="binding site" evidence="1">
    <location>
        <position position="28"/>
    </location>
    <ligand>
        <name>Mg(2+)</name>
        <dbReference type="ChEBI" id="CHEBI:18420"/>
        <label>4</label>
    </ligand>
</feature>
<dbReference type="PANTHER" id="PTHR30270:SF0">
    <property type="entry name" value="THIAMINE-MONOPHOSPHATE KINASE"/>
    <property type="match status" value="1"/>
</dbReference>
<feature type="binding site" evidence="1">
    <location>
        <position position="329"/>
    </location>
    <ligand>
        <name>substrate</name>
    </ligand>
</feature>
<comment type="caution">
    <text evidence="4">The sequence shown here is derived from an EMBL/GenBank/DDBJ whole genome shotgun (WGS) entry which is preliminary data.</text>
</comment>
<dbReference type="AlphaFoldDB" id="A0AAW9PYE7"/>
<gene>
    <name evidence="1 4" type="primary">thiL</name>
    <name evidence="4" type="ORF">V2H45_02270</name>
</gene>
<dbReference type="Pfam" id="PF02769">
    <property type="entry name" value="AIRS_C"/>
    <property type="match status" value="1"/>
</dbReference>
<dbReference type="GO" id="GO:0009030">
    <property type="term" value="F:thiamine-phosphate kinase activity"/>
    <property type="evidence" value="ECO:0007669"/>
    <property type="project" value="UniProtKB-UniRule"/>
</dbReference>
<feature type="binding site" evidence="1">
    <location>
        <position position="44"/>
    </location>
    <ligand>
        <name>Mg(2+)</name>
        <dbReference type="ChEBI" id="CHEBI:18420"/>
        <label>4</label>
    </ligand>
</feature>
<keyword evidence="1" id="KW-0067">ATP-binding</keyword>
<feature type="binding site" evidence="1">
    <location>
        <position position="75"/>
    </location>
    <ligand>
        <name>Mg(2+)</name>
        <dbReference type="ChEBI" id="CHEBI:18420"/>
        <label>3</label>
    </ligand>
</feature>
<dbReference type="CDD" id="cd02194">
    <property type="entry name" value="ThiL"/>
    <property type="match status" value="1"/>
</dbReference>
<dbReference type="InterPro" id="IPR006283">
    <property type="entry name" value="ThiL-like"/>
</dbReference>
<keyword evidence="1 4" id="KW-0418">Kinase</keyword>
<dbReference type="RefSeq" id="WP_330481990.1">
    <property type="nucleotide sequence ID" value="NZ_JAZBJZ010000005.1"/>
</dbReference>
<dbReference type="PIRSF" id="PIRSF005303">
    <property type="entry name" value="Thiam_monoph_kin"/>
    <property type="match status" value="1"/>
</dbReference>
<feature type="binding site" evidence="1">
    <location>
        <position position="46"/>
    </location>
    <ligand>
        <name>Mg(2+)</name>
        <dbReference type="ChEBI" id="CHEBI:18420"/>
        <label>2</label>
    </ligand>
</feature>
<comment type="pathway">
    <text evidence="1">Cofactor biosynthesis; thiamine diphosphate biosynthesis; thiamine diphosphate from thiamine phosphate: step 1/1.</text>
</comment>
<dbReference type="InterPro" id="IPR036676">
    <property type="entry name" value="PurM-like_C_sf"/>
</dbReference>
<keyword evidence="1" id="KW-0479">Metal-binding</keyword>
<keyword evidence="1 4" id="KW-0808">Transferase</keyword>
<feature type="binding site" evidence="1">
    <location>
        <position position="75"/>
    </location>
    <ligand>
        <name>Mg(2+)</name>
        <dbReference type="ChEBI" id="CHEBI:18420"/>
        <label>2</label>
    </ligand>
</feature>
<comment type="miscellaneous">
    <text evidence="1">Reaction mechanism of ThiL seems to utilize a direct, inline transfer of the gamma-phosphate of ATP to TMP rather than a phosphorylated enzyme intermediate.</text>
</comment>
<feature type="binding site" evidence="1">
    <location>
        <position position="53"/>
    </location>
    <ligand>
        <name>substrate</name>
    </ligand>
</feature>
<accession>A0AAW9PYE7</accession>
<proteinExistence type="inferred from homology"/>
<evidence type="ECO:0000256" key="1">
    <source>
        <dbReference type="HAMAP-Rule" id="MF_02128"/>
    </source>
</evidence>
<feature type="binding site" evidence="1">
    <location>
        <position position="235"/>
    </location>
    <ligand>
        <name>Mg(2+)</name>
        <dbReference type="ChEBI" id="CHEBI:18420"/>
        <label>3</label>
    </ligand>
</feature>
<protein>
    <recommendedName>
        <fullName evidence="1">Thiamine-monophosphate kinase</fullName>
        <shortName evidence="1">TMP kinase</shortName>
        <shortName evidence="1">Thiamine-phosphate kinase</shortName>
        <ecNumber evidence="1">2.7.4.16</ecNumber>
    </recommendedName>
</protein>
<sequence length="333" mass="35795">MTKTIKELGERGLLQLFRPYCSDRIGDDAALMGATLPDCEMVVTTDILIDGVHFSEKTTSPEDAGWRAAAANLSDLAAMGAEPWGVVISVGLPPDTPVAWIEGVYRGFTDCLHLFGTELVGGDTVRSPVLTLAVTAFGQVHKHRIIQRHTAKVGDVILTTGQHGLSKAGLELLLHPELSEKLQNGISSISIEDTIAKLHAAHQRPIPKLDVPPLLGKLLESHPPFHSPFPISGMDSSDGLADAIAQICRASGVGAKLDWQAISIPESIHQLAGDRALDWVLYGGEDFELVLCLPLTLAQALLQELPHAAIVGEIIAERNLGGLDMHHTFQHFI</sequence>
<feature type="binding site" evidence="1">
    <location>
        <position position="238"/>
    </location>
    <ligand>
        <name>Mg(2+)</name>
        <dbReference type="ChEBI" id="CHEBI:18420"/>
        <label>5</label>
    </ligand>
</feature>
<dbReference type="Gene3D" id="3.30.1330.10">
    <property type="entry name" value="PurM-like, N-terminal domain"/>
    <property type="match status" value="1"/>
</dbReference>
<feature type="binding site" evidence="1">
    <location>
        <position position="46"/>
    </location>
    <ligand>
        <name>Mg(2+)</name>
        <dbReference type="ChEBI" id="CHEBI:18420"/>
        <label>1</label>
    </ligand>
</feature>
<dbReference type="GO" id="GO:0005524">
    <property type="term" value="F:ATP binding"/>
    <property type="evidence" value="ECO:0007669"/>
    <property type="project" value="UniProtKB-UniRule"/>
</dbReference>
<feature type="binding site" evidence="1">
    <location>
        <position position="105"/>
    </location>
    <ligand>
        <name>ATP</name>
        <dbReference type="ChEBI" id="CHEBI:30616"/>
    </ligand>
</feature>